<keyword evidence="1" id="KW-0472">Membrane</keyword>
<proteinExistence type="predicted"/>
<feature type="transmembrane region" description="Helical" evidence="1">
    <location>
        <begin position="6"/>
        <end position="23"/>
    </location>
</feature>
<name>A0A1U9VD89_9RALS</name>
<organism evidence="2 3">
    <name type="scientific">blood disease bacterium A2-HR MARDI</name>
    <dbReference type="NCBI Taxonomy" id="1944648"/>
    <lineage>
        <taxon>Bacteria</taxon>
        <taxon>Pseudomonadati</taxon>
        <taxon>Pseudomonadota</taxon>
        <taxon>Betaproteobacteria</taxon>
        <taxon>Burkholderiales</taxon>
        <taxon>Burkholderiaceae</taxon>
        <taxon>Ralstonia</taxon>
        <taxon>Ralstonia solanacearum species complex</taxon>
    </lineage>
</organism>
<keyword evidence="1" id="KW-0812">Transmembrane</keyword>
<reference evidence="2 3" key="1">
    <citation type="submission" date="2017-02" db="EMBL/GenBank/DDBJ databases">
        <title>Blood Disease Bacterium A2-HR MARDI.</title>
        <authorList>
            <person name="Badrun R."/>
            <person name="Abu Bakar N."/>
            <person name="Laboh R."/>
        </authorList>
    </citation>
    <scope>NUCLEOTIDE SEQUENCE [LARGE SCALE GENOMIC DNA]</scope>
    <source>
        <strain evidence="2 3">A2-HR MARDI</strain>
    </source>
</reference>
<dbReference type="EMBL" id="CP019911">
    <property type="protein sequence ID" value="AQW28632.1"/>
    <property type="molecule type" value="Genomic_DNA"/>
</dbReference>
<dbReference type="RefSeq" id="WP_078221539.1">
    <property type="nucleotide sequence ID" value="NZ_CP019911.1"/>
</dbReference>
<evidence type="ECO:0000313" key="3">
    <source>
        <dbReference type="Proteomes" id="UP000189628"/>
    </source>
</evidence>
<gene>
    <name evidence="2" type="ORF">B0B51_00380</name>
</gene>
<dbReference type="AlphaFoldDB" id="A0A1U9VD89"/>
<keyword evidence="1" id="KW-1133">Transmembrane helix</keyword>
<sequence>METQSTINLVLGAGMTVLGWFAREMWAAVKELKADLAHLREELPKEYVAKDDYKEDIRDLKEMVGKIFDRLEAKQDKQGNHIHHRSGE</sequence>
<protein>
    <submittedName>
        <fullName evidence="2">Uncharacterized protein</fullName>
    </submittedName>
</protein>
<evidence type="ECO:0000313" key="2">
    <source>
        <dbReference type="EMBL" id="AQW28632.1"/>
    </source>
</evidence>
<accession>A0A1U9VD89</accession>
<dbReference type="Proteomes" id="UP000189628">
    <property type="component" value="Chromosome"/>
</dbReference>
<evidence type="ECO:0000256" key="1">
    <source>
        <dbReference type="SAM" id="Phobius"/>
    </source>
</evidence>